<feature type="domain" description="MPN" evidence="6">
    <location>
        <begin position="26"/>
        <end position="147"/>
    </location>
</feature>
<dbReference type="InterPro" id="IPR037518">
    <property type="entry name" value="MPN"/>
</dbReference>
<reference evidence="10 11" key="1">
    <citation type="submission" date="2016-10" db="EMBL/GenBank/DDBJ databases">
        <title>Comparative genomics between deep and shallow subseafloor isolates.</title>
        <authorList>
            <person name="Ishii S."/>
            <person name="Miller J.R."/>
            <person name="Sutton G."/>
            <person name="Suzuki S."/>
            <person name="Methe B."/>
            <person name="Inagaki F."/>
            <person name="Imachi H."/>
        </authorList>
    </citation>
    <scope>NUCLEOTIDE SEQUENCE [LARGE SCALE GENOMIC DNA]</scope>
    <source>
        <strain evidence="8 10">A8p</strain>
        <strain evidence="7 11">MO-MB1</strain>
    </source>
</reference>
<dbReference type="Proteomes" id="UP000232631">
    <property type="component" value="Chromosome"/>
</dbReference>
<dbReference type="Proteomes" id="UP000232806">
    <property type="component" value="Chromosome"/>
</dbReference>
<dbReference type="GO" id="GO:0008237">
    <property type="term" value="F:metallopeptidase activity"/>
    <property type="evidence" value="ECO:0007669"/>
    <property type="project" value="UniProtKB-KW"/>
</dbReference>
<proteinExistence type="predicted"/>
<dbReference type="PROSITE" id="PS50249">
    <property type="entry name" value="MPN"/>
    <property type="match status" value="1"/>
</dbReference>
<keyword evidence="5" id="KW-0482">Metalloprotease</keyword>
<dbReference type="InterPro" id="IPR028090">
    <property type="entry name" value="JAB_dom_prok"/>
</dbReference>
<dbReference type="RefSeq" id="WP_100905677.1">
    <property type="nucleotide sequence ID" value="NZ_CP017766.1"/>
</dbReference>
<organism evidence="8 10">
    <name type="scientific">Methanobacterium subterraneum</name>
    <dbReference type="NCBI Taxonomy" id="59277"/>
    <lineage>
        <taxon>Archaea</taxon>
        <taxon>Methanobacteriati</taxon>
        <taxon>Methanobacteriota</taxon>
        <taxon>Methanomada group</taxon>
        <taxon>Methanobacteria</taxon>
        <taxon>Methanobacteriales</taxon>
        <taxon>Methanobacteriaceae</taxon>
        <taxon>Methanobacterium</taxon>
    </lineage>
</organism>
<name>A0A2H4VQS5_9EURY</name>
<evidence type="ECO:0000256" key="3">
    <source>
        <dbReference type="ARBA" id="ARBA00022801"/>
    </source>
</evidence>
<dbReference type="Pfam" id="PF14464">
    <property type="entry name" value="Prok-JAB"/>
    <property type="match status" value="1"/>
</dbReference>
<keyword evidence="1" id="KW-0645">Protease</keyword>
<evidence type="ECO:0000256" key="1">
    <source>
        <dbReference type="ARBA" id="ARBA00022670"/>
    </source>
</evidence>
<evidence type="ECO:0000313" key="11">
    <source>
        <dbReference type="Proteomes" id="UP000232806"/>
    </source>
</evidence>
<dbReference type="OrthoDB" id="4612at2157"/>
<dbReference type="AlphaFoldDB" id="A0A2H4VQS5"/>
<keyword evidence="4" id="KW-0862">Zinc</keyword>
<evidence type="ECO:0000259" key="6">
    <source>
        <dbReference type="PROSITE" id="PS50249"/>
    </source>
</evidence>
<sequence length="147" mass="16465">MKKKESWMDRVIGSFLGNQDKKFREILIDQEVVEDIIQIARESHPLEFAALLEGKIKKGVLKVDGLVFLPGETSNQGAVMKTFMMPLTTGTVGSVHSHPIPSREPSTADLQFFAKNGLFHLIIAYPYTEDTIQAYDTFGEMISYGLI</sequence>
<accession>A0A2H4VCB2</accession>
<dbReference type="GeneID" id="35122870"/>
<evidence type="ECO:0000313" key="10">
    <source>
        <dbReference type="Proteomes" id="UP000232631"/>
    </source>
</evidence>
<dbReference type="SUPFAM" id="SSF102712">
    <property type="entry name" value="JAB1/MPN domain"/>
    <property type="match status" value="1"/>
</dbReference>
<dbReference type="EMBL" id="JABBYL010000004">
    <property type="protein sequence ID" value="NMO08440.1"/>
    <property type="molecule type" value="Genomic_DNA"/>
</dbReference>
<evidence type="ECO:0000256" key="5">
    <source>
        <dbReference type="ARBA" id="ARBA00023049"/>
    </source>
</evidence>
<dbReference type="EMBL" id="CP017768">
    <property type="protein sequence ID" value="AUB60437.1"/>
    <property type="molecule type" value="Genomic_DNA"/>
</dbReference>
<dbReference type="EMBL" id="CP017766">
    <property type="protein sequence ID" value="AUB55700.1"/>
    <property type="molecule type" value="Genomic_DNA"/>
</dbReference>
<evidence type="ECO:0000313" key="12">
    <source>
        <dbReference type="Proteomes" id="UP000591058"/>
    </source>
</evidence>
<dbReference type="Proteomes" id="UP000591058">
    <property type="component" value="Unassembled WGS sequence"/>
</dbReference>
<dbReference type="CDD" id="cd08072">
    <property type="entry name" value="MPN_archaeal"/>
    <property type="match status" value="1"/>
</dbReference>
<evidence type="ECO:0000313" key="9">
    <source>
        <dbReference type="EMBL" id="NMO08440.1"/>
    </source>
</evidence>
<reference evidence="9 12" key="2">
    <citation type="submission" date="2020-04" db="EMBL/GenBank/DDBJ databases">
        <title>Draft genome of Methanobacterium subterraneum isolated from animal feces.</title>
        <authorList>
            <person name="Ouboter H.T."/>
            <person name="Berger S."/>
            <person name="Gungor E."/>
            <person name="Jetten M.S.M."/>
            <person name="Welte C.U."/>
        </authorList>
    </citation>
    <scope>NUCLEOTIDE SEQUENCE [LARGE SCALE GENOMIC DNA]</scope>
    <source>
        <strain evidence="9">HO_2020</strain>
    </source>
</reference>
<evidence type="ECO:0000313" key="7">
    <source>
        <dbReference type="EMBL" id="AUB55700.1"/>
    </source>
</evidence>
<evidence type="ECO:0000256" key="4">
    <source>
        <dbReference type="ARBA" id="ARBA00022833"/>
    </source>
</evidence>
<dbReference type="GO" id="GO:0006508">
    <property type="term" value="P:proteolysis"/>
    <property type="evidence" value="ECO:0007669"/>
    <property type="project" value="UniProtKB-KW"/>
</dbReference>
<gene>
    <name evidence="7" type="ORF">BK007_06575</name>
    <name evidence="8" type="ORF">BK009_06925</name>
    <name evidence="9" type="ORF">HG719_01150</name>
</gene>
<keyword evidence="3" id="KW-0378">Hydrolase</keyword>
<accession>A0A2H4VQS5</accession>
<protein>
    <recommendedName>
        <fullName evidence="6">MPN domain-containing protein</fullName>
    </recommendedName>
</protein>
<keyword evidence="2" id="KW-0479">Metal-binding</keyword>
<dbReference type="KEGG" id="msub:BK009_06925"/>
<keyword evidence="10" id="KW-1185">Reference proteome</keyword>
<evidence type="ECO:0000256" key="2">
    <source>
        <dbReference type="ARBA" id="ARBA00022723"/>
    </source>
</evidence>
<dbReference type="GO" id="GO:0046872">
    <property type="term" value="F:metal ion binding"/>
    <property type="evidence" value="ECO:0007669"/>
    <property type="project" value="UniProtKB-KW"/>
</dbReference>
<dbReference type="Gene3D" id="3.40.140.10">
    <property type="entry name" value="Cytidine Deaminase, domain 2"/>
    <property type="match status" value="1"/>
</dbReference>
<evidence type="ECO:0000313" key="8">
    <source>
        <dbReference type="EMBL" id="AUB60437.1"/>
    </source>
</evidence>